<organism evidence="1 2">
    <name type="scientific">Cyanomargarita calcarea GSE-NOS-MK-12-04C</name>
    <dbReference type="NCBI Taxonomy" id="2839659"/>
    <lineage>
        <taxon>Bacteria</taxon>
        <taxon>Bacillati</taxon>
        <taxon>Cyanobacteriota</taxon>
        <taxon>Cyanophyceae</taxon>
        <taxon>Nostocales</taxon>
        <taxon>Cyanomargaritaceae</taxon>
        <taxon>Cyanomargarita</taxon>
    </lineage>
</organism>
<gene>
    <name evidence="1" type="ORF">KME60_28925</name>
</gene>
<proteinExistence type="predicted"/>
<protein>
    <submittedName>
        <fullName evidence="1">Uncharacterized protein</fullName>
    </submittedName>
</protein>
<evidence type="ECO:0000313" key="1">
    <source>
        <dbReference type="EMBL" id="MBW4671337.1"/>
    </source>
</evidence>
<sequence length="99" mass="11140">MDNWNILIENAADGLTIATVLEVPDCQTTDESKQGAVEKVQQLLHKRLANAEIVKIAVPIQPLASENPLMKFAGIFQDDPDFMEIMQEMRAERELDSEK</sequence>
<reference evidence="1" key="2">
    <citation type="journal article" date="2022" name="Microbiol. Resour. Announc.">
        <title>Metagenome Sequencing to Explore Phylogenomics of Terrestrial Cyanobacteria.</title>
        <authorList>
            <person name="Ward R.D."/>
            <person name="Stajich J.E."/>
            <person name="Johansen J.R."/>
            <person name="Huntemann M."/>
            <person name="Clum A."/>
            <person name="Foster B."/>
            <person name="Foster B."/>
            <person name="Roux S."/>
            <person name="Palaniappan K."/>
            <person name="Varghese N."/>
            <person name="Mukherjee S."/>
            <person name="Reddy T.B.K."/>
            <person name="Daum C."/>
            <person name="Copeland A."/>
            <person name="Chen I.A."/>
            <person name="Ivanova N.N."/>
            <person name="Kyrpides N.C."/>
            <person name="Shapiro N."/>
            <person name="Eloe-Fadrosh E.A."/>
            <person name="Pietrasiak N."/>
        </authorList>
    </citation>
    <scope>NUCLEOTIDE SEQUENCE</scope>
    <source>
        <strain evidence="1">GSE-NOS-MK-12-04C</strain>
    </source>
</reference>
<accession>A0A951UVU7</accession>
<dbReference type="Proteomes" id="UP000729701">
    <property type="component" value="Unassembled WGS sequence"/>
</dbReference>
<name>A0A951UVU7_9CYAN</name>
<evidence type="ECO:0000313" key="2">
    <source>
        <dbReference type="Proteomes" id="UP000729701"/>
    </source>
</evidence>
<dbReference type="AlphaFoldDB" id="A0A951UVU7"/>
<reference evidence="1" key="1">
    <citation type="submission" date="2021-05" db="EMBL/GenBank/DDBJ databases">
        <authorList>
            <person name="Pietrasiak N."/>
            <person name="Ward R."/>
            <person name="Stajich J.E."/>
            <person name="Kurbessoian T."/>
        </authorList>
    </citation>
    <scope>NUCLEOTIDE SEQUENCE</scope>
    <source>
        <strain evidence="1">GSE-NOS-MK-12-04C</strain>
    </source>
</reference>
<comment type="caution">
    <text evidence="1">The sequence shown here is derived from an EMBL/GenBank/DDBJ whole genome shotgun (WGS) entry which is preliminary data.</text>
</comment>
<dbReference type="EMBL" id="JAHHGZ010000043">
    <property type="protein sequence ID" value="MBW4671337.1"/>
    <property type="molecule type" value="Genomic_DNA"/>
</dbReference>